<evidence type="ECO:0000256" key="1">
    <source>
        <dbReference type="SAM" id="SignalP"/>
    </source>
</evidence>
<reference evidence="2 3" key="1">
    <citation type="submission" date="2020-11" db="EMBL/GenBank/DDBJ databases">
        <title>Corynebacterium sp. MC1420.</title>
        <authorList>
            <person name="Zhou J."/>
        </authorList>
    </citation>
    <scope>NUCLEOTIDE SEQUENCE [LARGE SCALE GENOMIC DNA]</scope>
    <source>
        <strain evidence="2 3">MC1420</strain>
    </source>
</reference>
<dbReference type="KEGG" id="cqn:G7Y29_05000"/>
<name>A0A7T0KNS3_9CORY</name>
<evidence type="ECO:0000313" key="3">
    <source>
        <dbReference type="Proteomes" id="UP000594586"/>
    </source>
</evidence>
<dbReference type="RefSeq" id="WP_165004760.1">
    <property type="nucleotide sequence ID" value="NZ_CP064955.1"/>
</dbReference>
<organism evidence="2 3">
    <name type="scientific">Corynebacterium qintianiae</name>
    <dbReference type="NCBI Taxonomy" id="2709392"/>
    <lineage>
        <taxon>Bacteria</taxon>
        <taxon>Bacillati</taxon>
        <taxon>Actinomycetota</taxon>
        <taxon>Actinomycetes</taxon>
        <taxon>Mycobacteriales</taxon>
        <taxon>Corynebacteriaceae</taxon>
        <taxon>Corynebacterium</taxon>
    </lineage>
</organism>
<gene>
    <name evidence="2" type="ORF">G7Y29_05000</name>
</gene>
<feature type="chain" id="PRO_5032627405" description="Secreted protein" evidence="1">
    <location>
        <begin position="28"/>
        <end position="190"/>
    </location>
</feature>
<keyword evidence="1" id="KW-0732">Signal</keyword>
<dbReference type="Proteomes" id="UP000594586">
    <property type="component" value="Chromosome"/>
</dbReference>
<sequence length="190" mass="20192">MKIATRAAIAATTLAVAAGLTAAPATALPVRDMGTANPTTIGAVCSNPGDTGQTIQIDRTYFDSSAGTWTVSNYNSTPIPLTRSITEKKTSEWKVSAGVDFPILDLIKISFSTSYSKSSSYEVGEVVGPYDVAPGTTAVMRAGWVVSDFFGEKTVCGTDRTWHGTGQTFTATLPAERHVEISTRQNIRFD</sequence>
<feature type="signal peptide" evidence="1">
    <location>
        <begin position="1"/>
        <end position="27"/>
    </location>
</feature>
<protein>
    <recommendedName>
        <fullName evidence="4">Secreted protein</fullName>
    </recommendedName>
</protein>
<proteinExistence type="predicted"/>
<accession>A0A7T0KNS3</accession>
<evidence type="ECO:0008006" key="4">
    <source>
        <dbReference type="Google" id="ProtNLM"/>
    </source>
</evidence>
<dbReference type="AlphaFoldDB" id="A0A7T0KNS3"/>
<keyword evidence="3" id="KW-1185">Reference proteome</keyword>
<evidence type="ECO:0000313" key="2">
    <source>
        <dbReference type="EMBL" id="QPK84126.1"/>
    </source>
</evidence>
<dbReference type="EMBL" id="CP064955">
    <property type="protein sequence ID" value="QPK84126.1"/>
    <property type="molecule type" value="Genomic_DNA"/>
</dbReference>